<feature type="chain" id="PRO_5011615300" description="DUF4932 domain-containing protein" evidence="1">
    <location>
        <begin position="27"/>
        <end position="549"/>
    </location>
</feature>
<dbReference type="Proteomes" id="UP000198901">
    <property type="component" value="Unassembled WGS sequence"/>
</dbReference>
<dbReference type="RefSeq" id="WP_093199073.1">
    <property type="nucleotide sequence ID" value="NZ_FNGS01000002.1"/>
</dbReference>
<feature type="signal peptide" evidence="1">
    <location>
        <begin position="1"/>
        <end position="26"/>
    </location>
</feature>
<sequence length="549" mass="63514">MNKQLLRQCWLPAFLLILFFSSESKSNTPGLKVFCKEKNGINYSIDPRIELWNVIMLVAGNPEINHVDLNYKLEIVNRFGKYNHHPVIQFIRKYGPQGKLFTSIDAPVWYMLSVTPDLNWRRDMSNPYEKEPLMDSLRLLVRKFSLETGFSHFFNENADFYDRSLSDLLFNREGDEKQRLLRYYGEKNSKTLKFNVILNFLGFGNFGPRLETAEGRELYAIIAPTGSYANLPTFSLAELDGLIWHEFGHAFANQLIEENMTAFNRCIQLWNPVRSQMASQAYHEWKVILWEYLVNAVMCRLAAERSGENYAELTYERNLLGNDWIYLPPLLSALREYESKRMEYPTLRSFMPVIVRSFQQITPEQIAFLQQKRDNMRRPDVANLPSLGDIYGKKNVLFIVSSKEENAPAHSSLIQKVKEHQKHFFPSAAFVTDTVATGMDLSRYHLFVIGTLQGNRLLQQVITQLPVVVKQTELVVGKKYSGDGYVFMSGWINPFNTQNTMVIYAAQDPEYLINFAQIPRGGTHFHLAKGVITLKAGNYIRRNSVWMCP</sequence>
<name>A0A1G9L2A3_9BACT</name>
<evidence type="ECO:0000313" key="2">
    <source>
        <dbReference type="EMBL" id="SDL55735.1"/>
    </source>
</evidence>
<dbReference type="InterPro" id="IPR032560">
    <property type="entry name" value="DUF4932"/>
</dbReference>
<keyword evidence="3" id="KW-1185">Reference proteome</keyword>
<proteinExistence type="predicted"/>
<dbReference type="STRING" id="563176.SAMN04488090_1210"/>
<accession>A0A1G9L2A3</accession>
<dbReference type="OrthoDB" id="6402335at2"/>
<evidence type="ECO:0000313" key="3">
    <source>
        <dbReference type="Proteomes" id="UP000198901"/>
    </source>
</evidence>
<protein>
    <recommendedName>
        <fullName evidence="4">DUF4932 domain-containing protein</fullName>
    </recommendedName>
</protein>
<reference evidence="2 3" key="1">
    <citation type="submission" date="2016-10" db="EMBL/GenBank/DDBJ databases">
        <authorList>
            <person name="de Groot N.N."/>
        </authorList>
    </citation>
    <scope>NUCLEOTIDE SEQUENCE [LARGE SCALE GENOMIC DNA]</scope>
    <source>
        <strain evidence="2 3">DSM 21668</strain>
    </source>
</reference>
<dbReference type="Pfam" id="PF16286">
    <property type="entry name" value="DUF4932"/>
    <property type="match status" value="1"/>
</dbReference>
<dbReference type="AlphaFoldDB" id="A0A1G9L2A3"/>
<organism evidence="2 3">
    <name type="scientific">Siphonobacter aquaeclarae</name>
    <dbReference type="NCBI Taxonomy" id="563176"/>
    <lineage>
        <taxon>Bacteria</taxon>
        <taxon>Pseudomonadati</taxon>
        <taxon>Bacteroidota</taxon>
        <taxon>Cytophagia</taxon>
        <taxon>Cytophagales</taxon>
        <taxon>Cytophagaceae</taxon>
        <taxon>Siphonobacter</taxon>
    </lineage>
</organism>
<keyword evidence="1" id="KW-0732">Signal</keyword>
<evidence type="ECO:0008006" key="4">
    <source>
        <dbReference type="Google" id="ProtNLM"/>
    </source>
</evidence>
<dbReference type="EMBL" id="FNGS01000002">
    <property type="protein sequence ID" value="SDL55735.1"/>
    <property type="molecule type" value="Genomic_DNA"/>
</dbReference>
<gene>
    <name evidence="2" type="ORF">SAMN04488090_1210</name>
</gene>
<evidence type="ECO:0000256" key="1">
    <source>
        <dbReference type="SAM" id="SignalP"/>
    </source>
</evidence>